<dbReference type="VEuPathDB" id="FungiDB:DNF11_2514"/>
<dbReference type="AlphaFoldDB" id="A0A3G2S5W5"/>
<dbReference type="OrthoDB" id="2555959at2759"/>
<protein>
    <submittedName>
        <fullName evidence="3">Uncharacterized protein</fullName>
    </submittedName>
</protein>
<feature type="transmembrane region" description="Helical" evidence="2">
    <location>
        <begin position="62"/>
        <end position="81"/>
    </location>
</feature>
<evidence type="ECO:0000256" key="2">
    <source>
        <dbReference type="SAM" id="Phobius"/>
    </source>
</evidence>
<proteinExistence type="predicted"/>
<keyword evidence="2" id="KW-0812">Transmembrane</keyword>
<reference evidence="3 4" key="1">
    <citation type="submission" date="2018-10" db="EMBL/GenBank/DDBJ databases">
        <title>Complete genome sequence of Malassezia restricta CBS 7877.</title>
        <authorList>
            <person name="Morand S.C."/>
            <person name="Bertignac M."/>
            <person name="Iltis A."/>
            <person name="Kolder I."/>
            <person name="Pirovano W."/>
            <person name="Jourdain R."/>
            <person name="Clavaud C."/>
        </authorList>
    </citation>
    <scope>NUCLEOTIDE SEQUENCE [LARGE SCALE GENOMIC DNA]</scope>
    <source>
        <strain evidence="3 4">CBS 7877</strain>
    </source>
</reference>
<accession>A0A3G2S5W5</accession>
<evidence type="ECO:0000313" key="4">
    <source>
        <dbReference type="Proteomes" id="UP000269793"/>
    </source>
</evidence>
<keyword evidence="2" id="KW-1133">Transmembrane helix</keyword>
<sequence>MRLTLCRWQRPDASRPVPRRSPSQRADKPEQLKEFAHRLDSWSESRSNKSIFESWMALSPRVRIAMGLAAIGFSVTGLYVADWLEKAYPNETARDVAPRPTMTHEAPQPRLFSISIVDRES</sequence>
<feature type="compositionally biased region" description="Low complexity" evidence="1">
    <location>
        <begin position="14"/>
        <end position="24"/>
    </location>
</feature>
<dbReference type="Proteomes" id="UP000269793">
    <property type="component" value="Chromosome IV"/>
</dbReference>
<evidence type="ECO:0000256" key="1">
    <source>
        <dbReference type="SAM" id="MobiDB-lite"/>
    </source>
</evidence>
<evidence type="ECO:0000313" key="3">
    <source>
        <dbReference type="EMBL" id="AYO43464.1"/>
    </source>
</evidence>
<gene>
    <name evidence="3" type="ORF">DNF11_2514</name>
</gene>
<feature type="region of interest" description="Disordered" evidence="1">
    <location>
        <begin position="10"/>
        <end position="31"/>
    </location>
</feature>
<keyword evidence="2" id="KW-0472">Membrane</keyword>
<dbReference type="EMBL" id="CP033151">
    <property type="protein sequence ID" value="AYO43464.1"/>
    <property type="molecule type" value="Genomic_DNA"/>
</dbReference>
<organism evidence="3 4">
    <name type="scientific">Malassezia restricta (strain ATCC 96810 / NBRC 103918 / CBS 7877)</name>
    <name type="common">Seborrheic dermatitis infection agent</name>
    <dbReference type="NCBI Taxonomy" id="425264"/>
    <lineage>
        <taxon>Eukaryota</taxon>
        <taxon>Fungi</taxon>
        <taxon>Dikarya</taxon>
        <taxon>Basidiomycota</taxon>
        <taxon>Ustilaginomycotina</taxon>
        <taxon>Malasseziomycetes</taxon>
        <taxon>Malasseziales</taxon>
        <taxon>Malasseziaceae</taxon>
        <taxon>Malassezia</taxon>
    </lineage>
</organism>
<name>A0A3G2S5W5_MALR7</name>
<keyword evidence="4" id="KW-1185">Reference proteome</keyword>